<evidence type="ECO:0000313" key="3">
    <source>
        <dbReference type="EMBL" id="GAA4776011.1"/>
    </source>
</evidence>
<keyword evidence="2" id="KW-0732">Signal</keyword>
<feature type="compositionally biased region" description="Basic and acidic residues" evidence="1">
    <location>
        <begin position="144"/>
        <end position="160"/>
    </location>
</feature>
<comment type="caution">
    <text evidence="3">The sequence shown here is derived from an EMBL/GenBank/DDBJ whole genome shotgun (WGS) entry which is preliminary data.</text>
</comment>
<dbReference type="RefSeq" id="WP_264543167.1">
    <property type="nucleotide sequence ID" value="NZ_BAABIP010000022.1"/>
</dbReference>
<evidence type="ECO:0000256" key="1">
    <source>
        <dbReference type="SAM" id="MobiDB-lite"/>
    </source>
</evidence>
<feature type="signal peptide" evidence="2">
    <location>
        <begin position="1"/>
        <end position="21"/>
    </location>
</feature>
<accession>A0ABP9A9W2</accession>
<sequence>MKNIKLILGTFILLFALQSSAQVSVSLNIGGPRDWCDHHDERVQYVYLPELECYYDNYASVYLYMGPNGWIRSRYLPEYCHGYDINRARYVVIDYRGHSPWRYFNDHRRMYYRDGYRNYRQEYYGPQYRRSKHVAVVQHRDYDNGPRYYKRDRDDDDRGGHGNGRGHGNGHGRR</sequence>
<protein>
    <recommendedName>
        <fullName evidence="5">DUF3300 domain-containing protein</fullName>
    </recommendedName>
</protein>
<gene>
    <name evidence="3" type="ORF">GCM10023230_28790</name>
</gene>
<dbReference type="EMBL" id="BAABIP010000022">
    <property type="protein sequence ID" value="GAA4776011.1"/>
    <property type="molecule type" value="Genomic_DNA"/>
</dbReference>
<dbReference type="Proteomes" id="UP001500141">
    <property type="component" value="Unassembled WGS sequence"/>
</dbReference>
<organism evidence="3 4">
    <name type="scientific">Flavobacterium hankyongi</name>
    <dbReference type="NCBI Taxonomy" id="1176532"/>
    <lineage>
        <taxon>Bacteria</taxon>
        <taxon>Pseudomonadati</taxon>
        <taxon>Bacteroidota</taxon>
        <taxon>Flavobacteriia</taxon>
        <taxon>Flavobacteriales</taxon>
        <taxon>Flavobacteriaceae</taxon>
        <taxon>Flavobacterium</taxon>
    </lineage>
</organism>
<keyword evidence="4" id="KW-1185">Reference proteome</keyword>
<proteinExistence type="predicted"/>
<evidence type="ECO:0000256" key="2">
    <source>
        <dbReference type="SAM" id="SignalP"/>
    </source>
</evidence>
<evidence type="ECO:0008006" key="5">
    <source>
        <dbReference type="Google" id="ProtNLM"/>
    </source>
</evidence>
<reference evidence="4" key="1">
    <citation type="journal article" date="2019" name="Int. J. Syst. Evol. Microbiol.">
        <title>The Global Catalogue of Microorganisms (GCM) 10K type strain sequencing project: providing services to taxonomists for standard genome sequencing and annotation.</title>
        <authorList>
            <consortium name="The Broad Institute Genomics Platform"/>
            <consortium name="The Broad Institute Genome Sequencing Center for Infectious Disease"/>
            <person name="Wu L."/>
            <person name="Ma J."/>
        </authorList>
    </citation>
    <scope>NUCLEOTIDE SEQUENCE [LARGE SCALE GENOMIC DNA]</scope>
    <source>
        <strain evidence="4">JCM 18198</strain>
    </source>
</reference>
<name>A0ABP9A9W2_9FLAO</name>
<feature type="chain" id="PRO_5046028402" description="DUF3300 domain-containing protein" evidence="2">
    <location>
        <begin position="22"/>
        <end position="174"/>
    </location>
</feature>
<feature type="region of interest" description="Disordered" evidence="1">
    <location>
        <begin position="144"/>
        <end position="174"/>
    </location>
</feature>
<evidence type="ECO:0000313" key="4">
    <source>
        <dbReference type="Proteomes" id="UP001500141"/>
    </source>
</evidence>